<dbReference type="EMBL" id="JADLQX010000006">
    <property type="protein sequence ID" value="MBF6298040.1"/>
    <property type="molecule type" value="Genomic_DNA"/>
</dbReference>
<gene>
    <name evidence="1" type="ORF">IU459_10825</name>
</gene>
<accession>A0ABS0CPG0</accession>
<name>A0ABS0CPG0_9NOCA</name>
<proteinExistence type="predicted"/>
<comment type="caution">
    <text evidence="1">The sequence shown here is derived from an EMBL/GenBank/DDBJ whole genome shotgun (WGS) entry which is preliminary data.</text>
</comment>
<protein>
    <submittedName>
        <fullName evidence="1">Uncharacterized protein</fullName>
    </submittedName>
</protein>
<organism evidence="1 2">
    <name type="scientific">Nocardia amamiensis</name>
    <dbReference type="NCBI Taxonomy" id="404578"/>
    <lineage>
        <taxon>Bacteria</taxon>
        <taxon>Bacillati</taxon>
        <taxon>Actinomycetota</taxon>
        <taxon>Actinomycetes</taxon>
        <taxon>Mycobacteriales</taxon>
        <taxon>Nocardiaceae</taxon>
        <taxon>Nocardia</taxon>
    </lineage>
</organism>
<evidence type="ECO:0000313" key="2">
    <source>
        <dbReference type="Proteomes" id="UP000702209"/>
    </source>
</evidence>
<dbReference type="Proteomes" id="UP000702209">
    <property type="component" value="Unassembled WGS sequence"/>
</dbReference>
<evidence type="ECO:0000313" key="1">
    <source>
        <dbReference type="EMBL" id="MBF6298040.1"/>
    </source>
</evidence>
<sequence>MTTRRSWVEDYCEDGNMPADETHARGLLKIHATCTPPCPRKVSAQRYLRERGQ</sequence>
<keyword evidence="2" id="KW-1185">Reference proteome</keyword>
<reference evidence="1 2" key="1">
    <citation type="submission" date="2020-10" db="EMBL/GenBank/DDBJ databases">
        <title>Identification of Nocardia species via Next-generation sequencing and recognition of intraspecies genetic diversity.</title>
        <authorList>
            <person name="Li P."/>
            <person name="Li P."/>
            <person name="Lu B."/>
        </authorList>
    </citation>
    <scope>NUCLEOTIDE SEQUENCE [LARGE SCALE GENOMIC DNA]</scope>
    <source>
        <strain evidence="1 2">BJ06-0157</strain>
    </source>
</reference>
<dbReference type="RefSeq" id="WP_195129337.1">
    <property type="nucleotide sequence ID" value="NZ_JADLQX010000006.1"/>
</dbReference>